<feature type="region of interest" description="Disordered" evidence="5">
    <location>
        <begin position="225"/>
        <end position="306"/>
    </location>
</feature>
<evidence type="ECO:0000313" key="7">
    <source>
        <dbReference type="EMBL" id="GIH25362.1"/>
    </source>
</evidence>
<dbReference type="Pfam" id="PF00440">
    <property type="entry name" value="TetR_N"/>
    <property type="match status" value="1"/>
</dbReference>
<name>A0A919QFM3_9ACTN</name>
<dbReference type="Gene3D" id="1.10.357.10">
    <property type="entry name" value="Tetracycline Repressor, domain 2"/>
    <property type="match status" value="1"/>
</dbReference>
<dbReference type="PROSITE" id="PS01081">
    <property type="entry name" value="HTH_TETR_1"/>
    <property type="match status" value="1"/>
</dbReference>
<dbReference type="PANTHER" id="PTHR43479:SF11">
    <property type="entry name" value="ACREF_ENVCD OPERON REPRESSOR-RELATED"/>
    <property type="match status" value="1"/>
</dbReference>
<dbReference type="InterPro" id="IPR045823">
    <property type="entry name" value="TetR_C_32"/>
</dbReference>
<dbReference type="PROSITE" id="PS50977">
    <property type="entry name" value="HTH_TETR_2"/>
    <property type="match status" value="1"/>
</dbReference>
<dbReference type="InterPro" id="IPR009057">
    <property type="entry name" value="Homeodomain-like_sf"/>
</dbReference>
<dbReference type="RefSeq" id="WP_239161783.1">
    <property type="nucleotide sequence ID" value="NZ_BOOA01000028.1"/>
</dbReference>
<dbReference type="Pfam" id="PF19344">
    <property type="entry name" value="TetR_C_32"/>
    <property type="match status" value="1"/>
</dbReference>
<gene>
    <name evidence="7" type="ORF">Aph01nite_36720</name>
</gene>
<dbReference type="GO" id="GO:0045892">
    <property type="term" value="P:negative regulation of DNA-templated transcription"/>
    <property type="evidence" value="ECO:0007669"/>
    <property type="project" value="UniProtKB-ARBA"/>
</dbReference>
<feature type="compositionally biased region" description="Basic and acidic residues" evidence="5">
    <location>
        <begin position="227"/>
        <end position="306"/>
    </location>
</feature>
<organism evidence="7 8">
    <name type="scientific">Acrocarpospora phusangensis</name>
    <dbReference type="NCBI Taxonomy" id="1070424"/>
    <lineage>
        <taxon>Bacteria</taxon>
        <taxon>Bacillati</taxon>
        <taxon>Actinomycetota</taxon>
        <taxon>Actinomycetes</taxon>
        <taxon>Streptosporangiales</taxon>
        <taxon>Streptosporangiaceae</taxon>
        <taxon>Acrocarpospora</taxon>
    </lineage>
</organism>
<sequence>MEPVTEPRSRRRMTGAERREQLIQIGRALFAEKGFDGTSVEEIAATAKVSKPVVYEHFGGKEGIYAVVIDREMQRLLSLVTQALSASHALVKLERAALALLQYIEESSEGFRILVRDSHAASGTGTFASLISDIASQVEDVLADEFVERGYDPKLAPMYAQMLVGMVALTGQWWLDVRKPSREAVAAHLVNLCWNGLTSLDPNPRLTGASRGLILAPGVFEAPAPISEKERKELEKQREREQREQEKLRREFDKQREREAKELERARERELREQEKAQRELEKLREREAKEHEKLQRELEKQRERELREQERVRALEARQAELQARLADAEPQ</sequence>
<dbReference type="SUPFAM" id="SSF46689">
    <property type="entry name" value="Homeodomain-like"/>
    <property type="match status" value="1"/>
</dbReference>
<proteinExistence type="predicted"/>
<evidence type="ECO:0000313" key="8">
    <source>
        <dbReference type="Proteomes" id="UP000640052"/>
    </source>
</evidence>
<dbReference type="SUPFAM" id="SSF48498">
    <property type="entry name" value="Tetracyclin repressor-like, C-terminal domain"/>
    <property type="match status" value="1"/>
</dbReference>
<evidence type="ECO:0000256" key="2">
    <source>
        <dbReference type="ARBA" id="ARBA00023125"/>
    </source>
</evidence>
<dbReference type="AlphaFoldDB" id="A0A919QFM3"/>
<accession>A0A919QFM3</accession>
<feature type="DNA-binding region" description="H-T-H motif" evidence="4">
    <location>
        <begin position="39"/>
        <end position="58"/>
    </location>
</feature>
<dbReference type="EMBL" id="BOOA01000028">
    <property type="protein sequence ID" value="GIH25362.1"/>
    <property type="molecule type" value="Genomic_DNA"/>
</dbReference>
<dbReference type="InterPro" id="IPR050624">
    <property type="entry name" value="HTH-type_Tx_Regulator"/>
</dbReference>
<evidence type="ECO:0000259" key="6">
    <source>
        <dbReference type="PROSITE" id="PS50977"/>
    </source>
</evidence>
<comment type="caution">
    <text evidence="7">The sequence shown here is derived from an EMBL/GenBank/DDBJ whole genome shotgun (WGS) entry which is preliminary data.</text>
</comment>
<dbReference type="PANTHER" id="PTHR43479">
    <property type="entry name" value="ACREF/ENVCD OPERON REPRESSOR-RELATED"/>
    <property type="match status" value="1"/>
</dbReference>
<dbReference type="FunFam" id="1.10.10.60:FF:000141">
    <property type="entry name" value="TetR family transcriptional regulator"/>
    <property type="match status" value="1"/>
</dbReference>
<feature type="domain" description="HTH tetR-type" evidence="6">
    <location>
        <begin position="16"/>
        <end position="76"/>
    </location>
</feature>
<dbReference type="GO" id="GO:0003677">
    <property type="term" value="F:DNA binding"/>
    <property type="evidence" value="ECO:0007669"/>
    <property type="project" value="UniProtKB-UniRule"/>
</dbReference>
<dbReference type="PRINTS" id="PR00455">
    <property type="entry name" value="HTHTETR"/>
</dbReference>
<keyword evidence="2 4" id="KW-0238">DNA-binding</keyword>
<dbReference type="InterPro" id="IPR036271">
    <property type="entry name" value="Tet_transcr_reg_TetR-rel_C_sf"/>
</dbReference>
<evidence type="ECO:0000256" key="1">
    <source>
        <dbReference type="ARBA" id="ARBA00023015"/>
    </source>
</evidence>
<dbReference type="Proteomes" id="UP000640052">
    <property type="component" value="Unassembled WGS sequence"/>
</dbReference>
<evidence type="ECO:0000256" key="4">
    <source>
        <dbReference type="PROSITE-ProRule" id="PRU00335"/>
    </source>
</evidence>
<reference evidence="7" key="1">
    <citation type="submission" date="2021-01" db="EMBL/GenBank/DDBJ databases">
        <title>Whole genome shotgun sequence of Acrocarpospora phusangensis NBRC 108782.</title>
        <authorList>
            <person name="Komaki H."/>
            <person name="Tamura T."/>
        </authorList>
    </citation>
    <scope>NUCLEOTIDE SEQUENCE</scope>
    <source>
        <strain evidence="7">NBRC 108782</strain>
    </source>
</reference>
<dbReference type="InterPro" id="IPR001647">
    <property type="entry name" value="HTH_TetR"/>
</dbReference>
<keyword evidence="1" id="KW-0805">Transcription regulation</keyword>
<dbReference type="InterPro" id="IPR023772">
    <property type="entry name" value="DNA-bd_HTH_TetR-type_CS"/>
</dbReference>
<evidence type="ECO:0000256" key="5">
    <source>
        <dbReference type="SAM" id="MobiDB-lite"/>
    </source>
</evidence>
<evidence type="ECO:0000256" key="3">
    <source>
        <dbReference type="ARBA" id="ARBA00023163"/>
    </source>
</evidence>
<keyword evidence="8" id="KW-1185">Reference proteome</keyword>
<keyword evidence="3" id="KW-0804">Transcription</keyword>
<protein>
    <recommendedName>
        <fullName evidence="6">HTH tetR-type domain-containing protein</fullName>
    </recommendedName>
</protein>